<reference evidence="1 2" key="1">
    <citation type="submission" date="2013-01" db="EMBL/GenBank/DDBJ databases">
        <authorList>
            <person name="Harkins D.M."/>
            <person name="Durkin A.S."/>
            <person name="Brinkac L.M."/>
            <person name="Haft D.H."/>
            <person name="Selengut J.D."/>
            <person name="Sanka R."/>
            <person name="DePew J."/>
            <person name="Purushe J."/>
            <person name="Whelen A.C."/>
            <person name="Vinetz J.M."/>
            <person name="Sutton G.G."/>
            <person name="Nierman W.C."/>
            <person name="Fouts D.E."/>
        </authorList>
    </citation>
    <scope>NUCLEOTIDE SEQUENCE [LARGE SCALE GENOMIC DNA]</scope>
    <source>
        <strain evidence="1 2">2007001578</strain>
    </source>
</reference>
<accession>A0ABP2TDD4</accession>
<proteinExistence type="predicted"/>
<dbReference type="EMBL" id="AHMH02000019">
    <property type="protein sequence ID" value="EMN02341.1"/>
    <property type="molecule type" value="Genomic_DNA"/>
</dbReference>
<keyword evidence="2" id="KW-1185">Reference proteome</keyword>
<organism evidence="1 2">
    <name type="scientific">Leptospira noguchii str. 2007001578</name>
    <dbReference type="NCBI Taxonomy" id="1049974"/>
    <lineage>
        <taxon>Bacteria</taxon>
        <taxon>Pseudomonadati</taxon>
        <taxon>Spirochaetota</taxon>
        <taxon>Spirochaetia</taxon>
        <taxon>Leptospirales</taxon>
        <taxon>Leptospiraceae</taxon>
        <taxon>Leptospira</taxon>
    </lineage>
</organism>
<gene>
    <name evidence="1" type="ORF">LEP1GSC035_4600</name>
</gene>
<comment type="caution">
    <text evidence="1">The sequence shown here is derived from an EMBL/GenBank/DDBJ whole genome shotgun (WGS) entry which is preliminary data.</text>
</comment>
<evidence type="ECO:0000313" key="2">
    <source>
        <dbReference type="Proteomes" id="UP000012099"/>
    </source>
</evidence>
<protein>
    <submittedName>
        <fullName evidence="1">Uncharacterized protein</fullName>
    </submittedName>
</protein>
<evidence type="ECO:0000313" key="1">
    <source>
        <dbReference type="EMBL" id="EMN02341.1"/>
    </source>
</evidence>
<name>A0ABP2TDD4_9LEPT</name>
<sequence length="37" mass="4724">MKIDFILVRHFFERTLDLKFKFMKSENSNFDKSYKRY</sequence>
<dbReference type="Proteomes" id="UP000012099">
    <property type="component" value="Unassembled WGS sequence"/>
</dbReference>